<organism evidence="1">
    <name type="scientific">marine sediment metagenome</name>
    <dbReference type="NCBI Taxonomy" id="412755"/>
    <lineage>
        <taxon>unclassified sequences</taxon>
        <taxon>metagenomes</taxon>
        <taxon>ecological metagenomes</taxon>
    </lineage>
</organism>
<sequence length="94" mass="10607">MSGISPLLVLGARLLDLIARLEEEFRALEREPDHSLDKFRDLLDQVEGGVEELLCLIQEAGVLPDLYEQASCCFHRMVGVAALLQEMERPGKWN</sequence>
<comment type="caution">
    <text evidence="1">The sequence shown here is derived from an EMBL/GenBank/DDBJ whole genome shotgun (WGS) entry which is preliminary data.</text>
</comment>
<name>A0A0F8Z2P0_9ZZZZ</name>
<dbReference type="AlphaFoldDB" id="A0A0F8Z2P0"/>
<proteinExistence type="predicted"/>
<accession>A0A0F8Z2P0</accession>
<protein>
    <recommendedName>
        <fullName evidence="2">HPt domain-containing protein</fullName>
    </recommendedName>
</protein>
<reference evidence="1" key="1">
    <citation type="journal article" date="2015" name="Nature">
        <title>Complex archaea that bridge the gap between prokaryotes and eukaryotes.</title>
        <authorList>
            <person name="Spang A."/>
            <person name="Saw J.H."/>
            <person name="Jorgensen S.L."/>
            <person name="Zaremba-Niedzwiedzka K."/>
            <person name="Martijn J."/>
            <person name="Lind A.E."/>
            <person name="van Eijk R."/>
            <person name="Schleper C."/>
            <person name="Guy L."/>
            <person name="Ettema T.J."/>
        </authorList>
    </citation>
    <scope>NUCLEOTIDE SEQUENCE</scope>
</reference>
<evidence type="ECO:0008006" key="2">
    <source>
        <dbReference type="Google" id="ProtNLM"/>
    </source>
</evidence>
<gene>
    <name evidence="1" type="ORF">LCGC14_2748430</name>
</gene>
<evidence type="ECO:0000313" key="1">
    <source>
        <dbReference type="EMBL" id="KKK87918.1"/>
    </source>
</evidence>
<dbReference type="EMBL" id="LAZR01050189">
    <property type="protein sequence ID" value="KKK87918.1"/>
    <property type="molecule type" value="Genomic_DNA"/>
</dbReference>